<evidence type="ECO:0000313" key="2">
    <source>
        <dbReference type="Proteomes" id="UP001058120"/>
    </source>
</evidence>
<gene>
    <name evidence="1" type="ORF">JBF11_08905</name>
</gene>
<keyword evidence="2" id="KW-1185">Reference proteome</keyword>
<dbReference type="RefSeq" id="WP_334315134.1">
    <property type="nucleotide sequence ID" value="NZ_CP065938.1"/>
</dbReference>
<dbReference type="Proteomes" id="UP001058120">
    <property type="component" value="Chromosome"/>
</dbReference>
<name>A0ABY5Y172_9BACT</name>
<reference evidence="1" key="1">
    <citation type="submission" date="2020-12" db="EMBL/GenBank/DDBJ databases">
        <title>Taurinivorans muris gen. nov., sp. nov., fundamental and realized metabolic niche of a ubiquitous sulfidogenic bacterium in the murine intestine.</title>
        <authorList>
            <person name="Ye H."/>
            <person name="Hanson B.T."/>
            <person name="Loy A."/>
        </authorList>
    </citation>
    <scope>NUCLEOTIDE SEQUENCE</scope>
    <source>
        <strain evidence="1">LT0009</strain>
    </source>
</reference>
<evidence type="ECO:0000313" key="1">
    <source>
        <dbReference type="EMBL" id="UWX05551.1"/>
    </source>
</evidence>
<protein>
    <submittedName>
        <fullName evidence="1">Uncharacterized protein</fullName>
    </submittedName>
</protein>
<sequence length="124" mass="13673">MVSADYRVDYRCSNGNIHVDVSGEFNRNTAGAVLEILQTAYTGSGRIFIDTAQIQNVVECGAEYFKTAFAAIDVPTACLFFKGKKGERIGPDGSRLLLMKEREKKCCGNCKNCSCKNHKSYQGE</sequence>
<organism evidence="1 2">
    <name type="scientific">Taurinivorans muris</name>
    <dbReference type="NCBI Taxonomy" id="2787751"/>
    <lineage>
        <taxon>Bacteria</taxon>
        <taxon>Pseudomonadati</taxon>
        <taxon>Thermodesulfobacteriota</taxon>
        <taxon>Desulfovibrionia</taxon>
        <taxon>Desulfovibrionales</taxon>
        <taxon>Desulfovibrionaceae</taxon>
        <taxon>Taurinivorans</taxon>
    </lineage>
</organism>
<accession>A0ABY5Y172</accession>
<dbReference type="EMBL" id="CP065938">
    <property type="protein sequence ID" value="UWX05551.1"/>
    <property type="molecule type" value="Genomic_DNA"/>
</dbReference>
<proteinExistence type="predicted"/>